<name>A0A812PW81_9DINO</name>
<evidence type="ECO:0000313" key="2">
    <source>
        <dbReference type="EMBL" id="CAE7372297.1"/>
    </source>
</evidence>
<reference evidence="2" key="1">
    <citation type="submission" date="2021-02" db="EMBL/GenBank/DDBJ databases">
        <authorList>
            <person name="Dougan E. K."/>
            <person name="Rhodes N."/>
            <person name="Thang M."/>
            <person name="Chan C."/>
        </authorList>
    </citation>
    <scope>NUCLEOTIDE SEQUENCE</scope>
</reference>
<evidence type="ECO:0000256" key="1">
    <source>
        <dbReference type="SAM" id="MobiDB-lite"/>
    </source>
</evidence>
<dbReference type="OrthoDB" id="10434605at2759"/>
<protein>
    <submittedName>
        <fullName evidence="2">Pxmp2 protein</fullName>
    </submittedName>
</protein>
<feature type="compositionally biased region" description="Basic and acidic residues" evidence="1">
    <location>
        <begin position="78"/>
        <end position="95"/>
    </location>
</feature>
<keyword evidence="3" id="KW-1185">Reference proteome</keyword>
<feature type="region of interest" description="Disordered" evidence="1">
    <location>
        <begin position="78"/>
        <end position="103"/>
    </location>
</feature>
<comment type="caution">
    <text evidence="2">The sequence shown here is derived from an EMBL/GenBank/DDBJ whole genome shotgun (WGS) entry which is preliminary data.</text>
</comment>
<dbReference type="AlphaFoldDB" id="A0A812PW81"/>
<sequence length="103" mass="11372">MDHNMQEKVSMAEFQRLGDAVLTLKGKVGSLEQNLRKGAEHVTDVEGAVVGFGKQLATFKQAFSDLSHSSQARMLTLDIDHLPGDRKSRAHRDAPRSPSRSRS</sequence>
<accession>A0A812PW81</accession>
<dbReference type="EMBL" id="CAJNJA010015993">
    <property type="protein sequence ID" value="CAE7372297.1"/>
    <property type="molecule type" value="Genomic_DNA"/>
</dbReference>
<organism evidence="2 3">
    <name type="scientific">Symbiodinium necroappetens</name>
    <dbReference type="NCBI Taxonomy" id="1628268"/>
    <lineage>
        <taxon>Eukaryota</taxon>
        <taxon>Sar</taxon>
        <taxon>Alveolata</taxon>
        <taxon>Dinophyceae</taxon>
        <taxon>Suessiales</taxon>
        <taxon>Symbiodiniaceae</taxon>
        <taxon>Symbiodinium</taxon>
    </lineage>
</organism>
<gene>
    <name evidence="2" type="primary">Pxmp2</name>
    <name evidence="2" type="ORF">SNEC2469_LOCUS10008</name>
</gene>
<evidence type="ECO:0000313" key="3">
    <source>
        <dbReference type="Proteomes" id="UP000601435"/>
    </source>
</evidence>
<proteinExistence type="predicted"/>
<dbReference type="Proteomes" id="UP000601435">
    <property type="component" value="Unassembled WGS sequence"/>
</dbReference>